<dbReference type="InterPro" id="IPR001810">
    <property type="entry name" value="F-box_dom"/>
</dbReference>
<organism evidence="2 3">
    <name type="scientific">Fusarium venenatum</name>
    <dbReference type="NCBI Taxonomy" id="56646"/>
    <lineage>
        <taxon>Eukaryota</taxon>
        <taxon>Fungi</taxon>
        <taxon>Dikarya</taxon>
        <taxon>Ascomycota</taxon>
        <taxon>Pezizomycotina</taxon>
        <taxon>Sordariomycetes</taxon>
        <taxon>Hypocreomycetidae</taxon>
        <taxon>Hypocreales</taxon>
        <taxon>Nectriaceae</taxon>
        <taxon>Fusarium</taxon>
    </lineage>
</organism>
<dbReference type="InterPro" id="IPR036047">
    <property type="entry name" value="F-box-like_dom_sf"/>
</dbReference>
<dbReference type="PROSITE" id="PS50181">
    <property type="entry name" value="FBOX"/>
    <property type="match status" value="1"/>
</dbReference>
<accession>A0A2L2TLT7</accession>
<evidence type="ECO:0000313" key="3">
    <source>
        <dbReference type="Proteomes" id="UP000245910"/>
    </source>
</evidence>
<feature type="domain" description="F-box" evidence="1">
    <location>
        <begin position="8"/>
        <end position="53"/>
    </location>
</feature>
<dbReference type="CDD" id="cd09917">
    <property type="entry name" value="F-box_SF"/>
    <property type="match status" value="1"/>
</dbReference>
<keyword evidence="3" id="KW-1185">Reference proteome</keyword>
<dbReference type="SUPFAM" id="SSF48403">
    <property type="entry name" value="Ankyrin repeat"/>
    <property type="match status" value="1"/>
</dbReference>
<dbReference type="Gene3D" id="1.25.40.20">
    <property type="entry name" value="Ankyrin repeat-containing domain"/>
    <property type="match status" value="1"/>
</dbReference>
<dbReference type="InterPro" id="IPR036770">
    <property type="entry name" value="Ankyrin_rpt-contain_sf"/>
</dbReference>
<dbReference type="OrthoDB" id="194358at2759"/>
<dbReference type="AlphaFoldDB" id="A0A2L2TLT7"/>
<dbReference type="Proteomes" id="UP000245910">
    <property type="component" value="Chromosome I"/>
</dbReference>
<name>A0A2L2TLT7_9HYPO</name>
<dbReference type="Pfam" id="PF00646">
    <property type="entry name" value="F-box"/>
    <property type="match status" value="1"/>
</dbReference>
<protein>
    <recommendedName>
        <fullName evidence="1">F-box domain-containing protein</fullName>
    </recommendedName>
</protein>
<sequence>MSTTTLTTFPLAELPYDLIVKILHTMPFRSASRLVRTNKRMYTLLIRELYKITKIRGWFPLGFACATNNLRTLSLCLDAGAPPDYHIPKDLGYHRWANTSFYMRDADPNTTNDEAQHCDRSPLAYAYQRGSDSNIDAMQARVICFALFDAGADFTTLSVKKRVEFYRMIHDQNYLPAAWS</sequence>
<dbReference type="SUPFAM" id="SSF81383">
    <property type="entry name" value="F-box domain"/>
    <property type="match status" value="1"/>
</dbReference>
<evidence type="ECO:0000313" key="2">
    <source>
        <dbReference type="EMBL" id="CEI65547.1"/>
    </source>
</evidence>
<dbReference type="STRING" id="56646.A0A2L2TLT7"/>
<dbReference type="EMBL" id="LN649229">
    <property type="protein sequence ID" value="CEI65547.1"/>
    <property type="molecule type" value="Genomic_DNA"/>
</dbReference>
<reference evidence="3" key="1">
    <citation type="submission" date="2014-10" db="EMBL/GenBank/DDBJ databases">
        <authorList>
            <person name="King R."/>
        </authorList>
    </citation>
    <scope>NUCLEOTIDE SEQUENCE [LARGE SCALE GENOMIC DNA]</scope>
    <source>
        <strain evidence="3">A3/5</strain>
    </source>
</reference>
<evidence type="ECO:0000259" key="1">
    <source>
        <dbReference type="PROSITE" id="PS50181"/>
    </source>
</evidence>
<proteinExistence type="predicted"/>